<name>A0A644Z4U3_9ZZZZ</name>
<evidence type="ECO:0000256" key="3">
    <source>
        <dbReference type="ARBA" id="ARBA00022475"/>
    </source>
</evidence>
<feature type="transmembrane region" description="Helical" evidence="7">
    <location>
        <begin position="21"/>
        <end position="39"/>
    </location>
</feature>
<keyword evidence="4 7" id="KW-0812">Transmembrane</keyword>
<evidence type="ECO:0000313" key="9">
    <source>
        <dbReference type="EMBL" id="MPM35886.1"/>
    </source>
</evidence>
<feature type="transmembrane region" description="Helical" evidence="7">
    <location>
        <begin position="236"/>
        <end position="257"/>
    </location>
</feature>
<feature type="transmembrane region" description="Helical" evidence="7">
    <location>
        <begin position="72"/>
        <end position="100"/>
    </location>
</feature>
<proteinExistence type="predicted"/>
<comment type="subcellular location">
    <subcellularLocation>
        <location evidence="1">Cell membrane</location>
        <topology evidence="1">Multi-pass membrane protein</topology>
    </subcellularLocation>
</comment>
<evidence type="ECO:0000256" key="6">
    <source>
        <dbReference type="ARBA" id="ARBA00023136"/>
    </source>
</evidence>
<dbReference type="InterPro" id="IPR000515">
    <property type="entry name" value="MetI-like"/>
</dbReference>
<comment type="caution">
    <text evidence="9">The sequence shown here is derived from an EMBL/GenBank/DDBJ whole genome shotgun (WGS) entry which is preliminary data.</text>
</comment>
<dbReference type="Gene3D" id="1.10.3720.10">
    <property type="entry name" value="MetI-like"/>
    <property type="match status" value="1"/>
</dbReference>
<gene>
    <name evidence="9" type="primary">ribX_13</name>
    <name evidence="9" type="ORF">SDC9_82480</name>
</gene>
<dbReference type="PANTHER" id="PTHR30151:SF19">
    <property type="entry name" value="ABC TRANSPORTER PERMEASE"/>
    <property type="match status" value="1"/>
</dbReference>
<organism evidence="9">
    <name type="scientific">bioreactor metagenome</name>
    <dbReference type="NCBI Taxonomy" id="1076179"/>
    <lineage>
        <taxon>unclassified sequences</taxon>
        <taxon>metagenomes</taxon>
        <taxon>ecological metagenomes</taxon>
    </lineage>
</organism>
<evidence type="ECO:0000256" key="2">
    <source>
        <dbReference type="ARBA" id="ARBA00022448"/>
    </source>
</evidence>
<dbReference type="EMBL" id="VSSQ01007427">
    <property type="protein sequence ID" value="MPM35886.1"/>
    <property type="molecule type" value="Genomic_DNA"/>
</dbReference>
<dbReference type="AlphaFoldDB" id="A0A644Z4U3"/>
<reference evidence="9" key="1">
    <citation type="submission" date="2019-08" db="EMBL/GenBank/DDBJ databases">
        <authorList>
            <person name="Kucharzyk K."/>
            <person name="Murdoch R.W."/>
            <person name="Higgins S."/>
            <person name="Loffler F."/>
        </authorList>
    </citation>
    <scope>NUCLEOTIDE SEQUENCE</scope>
</reference>
<feature type="transmembrane region" description="Helical" evidence="7">
    <location>
        <begin position="112"/>
        <end position="133"/>
    </location>
</feature>
<dbReference type="CDD" id="cd06261">
    <property type="entry name" value="TM_PBP2"/>
    <property type="match status" value="1"/>
</dbReference>
<keyword evidence="2" id="KW-0813">Transport</keyword>
<dbReference type="SUPFAM" id="SSF161098">
    <property type="entry name" value="MetI-like"/>
    <property type="match status" value="1"/>
</dbReference>
<sequence>MHDVSAKQAEFLKTYSKRKQTVSFFRLFILLVFLAIWEICARTGVIDKFIFSCPSSICEAAVYMTNDGSLLYHIWITLSETIAGFVLGTVIGTIIAILLWWNSTACEITQPYLVVLNSLPKTALAPIIIVWLGNNTKSIILIALLTSVIITIMNVLQGFIETDKDKIKLIKIFGGSKMQVLKRVVFPANIPVIFNALKINIGLSFVGVIVGEFLVGKAGLGYLIVYSSQIFKLDNVMLSVTVLAIMAALMYKVITIIENRYIKKI</sequence>
<dbReference type="PANTHER" id="PTHR30151">
    <property type="entry name" value="ALKANE SULFONATE ABC TRANSPORTER-RELATED, MEMBRANE SUBUNIT"/>
    <property type="match status" value="1"/>
</dbReference>
<accession>A0A644Z4U3</accession>
<keyword evidence="3" id="KW-1003">Cell membrane</keyword>
<feature type="transmembrane region" description="Helical" evidence="7">
    <location>
        <begin position="203"/>
        <end position="224"/>
    </location>
</feature>
<keyword evidence="5 7" id="KW-1133">Transmembrane helix</keyword>
<evidence type="ECO:0000256" key="5">
    <source>
        <dbReference type="ARBA" id="ARBA00022989"/>
    </source>
</evidence>
<dbReference type="GO" id="GO:0005886">
    <property type="term" value="C:plasma membrane"/>
    <property type="evidence" value="ECO:0007669"/>
    <property type="project" value="UniProtKB-SubCell"/>
</dbReference>
<dbReference type="InterPro" id="IPR035906">
    <property type="entry name" value="MetI-like_sf"/>
</dbReference>
<evidence type="ECO:0000256" key="4">
    <source>
        <dbReference type="ARBA" id="ARBA00022692"/>
    </source>
</evidence>
<feature type="transmembrane region" description="Helical" evidence="7">
    <location>
        <begin position="139"/>
        <end position="160"/>
    </location>
</feature>
<protein>
    <submittedName>
        <fullName evidence="9">Riboflavin transport system permease protein RibX</fullName>
    </submittedName>
</protein>
<evidence type="ECO:0000259" key="8">
    <source>
        <dbReference type="PROSITE" id="PS50928"/>
    </source>
</evidence>
<dbReference type="Pfam" id="PF00528">
    <property type="entry name" value="BPD_transp_1"/>
    <property type="match status" value="1"/>
</dbReference>
<keyword evidence="6 7" id="KW-0472">Membrane</keyword>
<dbReference type="PROSITE" id="PS50928">
    <property type="entry name" value="ABC_TM1"/>
    <property type="match status" value="1"/>
</dbReference>
<feature type="domain" description="ABC transmembrane type-1" evidence="8">
    <location>
        <begin position="74"/>
        <end position="255"/>
    </location>
</feature>
<evidence type="ECO:0000256" key="7">
    <source>
        <dbReference type="SAM" id="Phobius"/>
    </source>
</evidence>
<dbReference type="GO" id="GO:0055085">
    <property type="term" value="P:transmembrane transport"/>
    <property type="evidence" value="ECO:0007669"/>
    <property type="project" value="InterPro"/>
</dbReference>
<evidence type="ECO:0000256" key="1">
    <source>
        <dbReference type="ARBA" id="ARBA00004651"/>
    </source>
</evidence>